<dbReference type="PANTHER" id="PTHR11601:SF34">
    <property type="entry name" value="CYSTEINE DESULFURASE"/>
    <property type="match status" value="1"/>
</dbReference>
<keyword evidence="13" id="KW-1185">Reference proteome</keyword>
<organism evidence="12 13">
    <name type="scientific">Lapidilactobacillus achengensis</name>
    <dbReference type="NCBI Taxonomy" id="2486000"/>
    <lineage>
        <taxon>Bacteria</taxon>
        <taxon>Bacillati</taxon>
        <taxon>Bacillota</taxon>
        <taxon>Bacilli</taxon>
        <taxon>Lactobacillales</taxon>
        <taxon>Lactobacillaceae</taxon>
        <taxon>Lapidilactobacillus</taxon>
    </lineage>
</organism>
<evidence type="ECO:0000256" key="1">
    <source>
        <dbReference type="ARBA" id="ARBA00001933"/>
    </source>
</evidence>
<evidence type="ECO:0000256" key="6">
    <source>
        <dbReference type="ARBA" id="ARBA00022898"/>
    </source>
</evidence>
<dbReference type="SUPFAM" id="SSF53383">
    <property type="entry name" value="PLP-dependent transferases"/>
    <property type="match status" value="1"/>
</dbReference>
<keyword evidence="8" id="KW-0411">Iron-sulfur</keyword>
<evidence type="ECO:0000313" key="13">
    <source>
        <dbReference type="Proteomes" id="UP001596310"/>
    </source>
</evidence>
<comment type="similarity">
    <text evidence="2">Belongs to the class-V pyridoxal-phosphate-dependent aminotransferase family. NifS/IscS subfamily.</text>
</comment>
<evidence type="ECO:0000256" key="4">
    <source>
        <dbReference type="ARBA" id="ARBA00022679"/>
    </source>
</evidence>
<dbReference type="RefSeq" id="WP_125602118.1">
    <property type="nucleotide sequence ID" value="NZ_JBHSSM010000013.1"/>
</dbReference>
<accession>A0ABW1ULS5</accession>
<comment type="caution">
    <text evidence="12">The sequence shown here is derived from an EMBL/GenBank/DDBJ whole genome shotgun (WGS) entry which is preliminary data.</text>
</comment>
<protein>
    <recommendedName>
        <fullName evidence="3">cysteine desulfurase</fullName>
        <ecNumber evidence="3">2.8.1.7</ecNumber>
    </recommendedName>
</protein>
<evidence type="ECO:0000256" key="8">
    <source>
        <dbReference type="ARBA" id="ARBA00023014"/>
    </source>
</evidence>
<dbReference type="InterPro" id="IPR000192">
    <property type="entry name" value="Aminotrans_V_dom"/>
</dbReference>
<evidence type="ECO:0000256" key="10">
    <source>
        <dbReference type="RuleBase" id="RU004504"/>
    </source>
</evidence>
<dbReference type="InterPro" id="IPR016454">
    <property type="entry name" value="Cysteine_dSase"/>
</dbReference>
<dbReference type="PROSITE" id="PS00595">
    <property type="entry name" value="AA_TRANSFER_CLASS_5"/>
    <property type="match status" value="1"/>
</dbReference>
<comment type="catalytic activity">
    <reaction evidence="9">
        <text>(sulfur carrier)-H + L-cysteine = (sulfur carrier)-SH + L-alanine</text>
        <dbReference type="Rhea" id="RHEA:43892"/>
        <dbReference type="Rhea" id="RHEA-COMP:14737"/>
        <dbReference type="Rhea" id="RHEA-COMP:14739"/>
        <dbReference type="ChEBI" id="CHEBI:29917"/>
        <dbReference type="ChEBI" id="CHEBI:35235"/>
        <dbReference type="ChEBI" id="CHEBI:57972"/>
        <dbReference type="ChEBI" id="CHEBI:64428"/>
        <dbReference type="EC" id="2.8.1.7"/>
    </reaction>
</comment>
<feature type="domain" description="Aminotransferase class V" evidence="11">
    <location>
        <begin position="5"/>
        <end position="368"/>
    </location>
</feature>
<dbReference type="InterPro" id="IPR015422">
    <property type="entry name" value="PyrdxlP-dep_Trfase_small"/>
</dbReference>
<dbReference type="EMBL" id="JBHSSM010000013">
    <property type="protein sequence ID" value="MFC6314651.1"/>
    <property type="molecule type" value="Genomic_DNA"/>
</dbReference>
<evidence type="ECO:0000259" key="11">
    <source>
        <dbReference type="Pfam" id="PF00266"/>
    </source>
</evidence>
<sequence length="386" mass="40879">MEHFYFDNAATTPVSPTVVQAMTDVLSHDFGNASSTHFFGRRAHDLLDQSRQTIAQSINAASIDEVIFTSGGTESDNTAILSTAAAYGQQGHHIITTAIEHPAVLKTMARLEQQGFEVTYLPVDGLGYVTVDQVAAALRPDTILVSIMMGNNEIGTIEPIKAIGAMLADKPVIFHTDAVQAYGVLSIDVQELGVDFLSVSGHKLHGPKGVGFLYAKTGVKLVPFMNGGEQEHKRRAGTENLPGIVGMAQAVRDLAGANKAKRRDQLLALKQAVLAELDQAGVTYHINGPDLQASLPHVLNLWFPGVPTNLALTSLDLRGFAVSGGSACTAGSLQPSHVLTALYGANAAEISESLRLSFGSENTLAQARALGQALVAVVTDYLQQTT</sequence>
<evidence type="ECO:0000256" key="5">
    <source>
        <dbReference type="ARBA" id="ARBA00022723"/>
    </source>
</evidence>
<dbReference type="InterPro" id="IPR020578">
    <property type="entry name" value="Aminotrans_V_PyrdxlP_BS"/>
</dbReference>
<keyword evidence="5" id="KW-0479">Metal-binding</keyword>
<name>A0ABW1ULS5_9LACO</name>
<dbReference type="PIRSF" id="PIRSF005572">
    <property type="entry name" value="NifS"/>
    <property type="match status" value="1"/>
</dbReference>
<dbReference type="Proteomes" id="UP001596310">
    <property type="component" value="Unassembled WGS sequence"/>
</dbReference>
<reference evidence="13" key="1">
    <citation type="journal article" date="2019" name="Int. J. Syst. Evol. Microbiol.">
        <title>The Global Catalogue of Microorganisms (GCM) 10K type strain sequencing project: providing services to taxonomists for standard genome sequencing and annotation.</title>
        <authorList>
            <consortium name="The Broad Institute Genomics Platform"/>
            <consortium name="The Broad Institute Genome Sequencing Center for Infectious Disease"/>
            <person name="Wu L."/>
            <person name="Ma J."/>
        </authorList>
    </citation>
    <scope>NUCLEOTIDE SEQUENCE [LARGE SCALE GENOMIC DNA]</scope>
    <source>
        <strain evidence="13">CCM 8897</strain>
    </source>
</reference>
<dbReference type="Pfam" id="PF00266">
    <property type="entry name" value="Aminotran_5"/>
    <property type="match status" value="1"/>
</dbReference>
<keyword evidence="4" id="KW-0808">Transferase</keyword>
<evidence type="ECO:0000313" key="12">
    <source>
        <dbReference type="EMBL" id="MFC6314651.1"/>
    </source>
</evidence>
<evidence type="ECO:0000256" key="2">
    <source>
        <dbReference type="ARBA" id="ARBA00006490"/>
    </source>
</evidence>
<dbReference type="InterPro" id="IPR015424">
    <property type="entry name" value="PyrdxlP-dep_Trfase"/>
</dbReference>
<dbReference type="Gene3D" id="1.10.260.50">
    <property type="match status" value="1"/>
</dbReference>
<dbReference type="PANTHER" id="PTHR11601">
    <property type="entry name" value="CYSTEINE DESULFURYLASE FAMILY MEMBER"/>
    <property type="match status" value="1"/>
</dbReference>
<dbReference type="Gene3D" id="3.90.1150.10">
    <property type="entry name" value="Aspartate Aminotransferase, domain 1"/>
    <property type="match status" value="1"/>
</dbReference>
<evidence type="ECO:0000256" key="3">
    <source>
        <dbReference type="ARBA" id="ARBA00012239"/>
    </source>
</evidence>
<dbReference type="InterPro" id="IPR015421">
    <property type="entry name" value="PyrdxlP-dep_Trfase_major"/>
</dbReference>
<keyword evidence="7" id="KW-0408">Iron</keyword>
<evidence type="ECO:0000256" key="7">
    <source>
        <dbReference type="ARBA" id="ARBA00023004"/>
    </source>
</evidence>
<gene>
    <name evidence="12" type="ORF">ACFQHW_03610</name>
</gene>
<comment type="cofactor">
    <cofactor evidence="1 10">
        <name>pyridoxal 5'-phosphate</name>
        <dbReference type="ChEBI" id="CHEBI:597326"/>
    </cofactor>
</comment>
<keyword evidence="6" id="KW-0663">Pyridoxal phosphate</keyword>
<dbReference type="EC" id="2.8.1.7" evidence="3"/>
<evidence type="ECO:0000256" key="9">
    <source>
        <dbReference type="ARBA" id="ARBA00050776"/>
    </source>
</evidence>
<dbReference type="Gene3D" id="3.40.640.10">
    <property type="entry name" value="Type I PLP-dependent aspartate aminotransferase-like (Major domain)"/>
    <property type="match status" value="1"/>
</dbReference>
<proteinExistence type="inferred from homology"/>